<evidence type="ECO:0000256" key="11">
    <source>
        <dbReference type="ARBA" id="ARBA00023136"/>
    </source>
</evidence>
<dbReference type="FunCoup" id="Q9RU93">
    <property type="interactions" value="456"/>
</dbReference>
<dbReference type="SUPFAM" id="SSF54862">
    <property type="entry name" value="4Fe-4S ferredoxins"/>
    <property type="match status" value="1"/>
</dbReference>
<dbReference type="InterPro" id="IPR000283">
    <property type="entry name" value="NADH_UbQ_OxRdtase_75kDa_su_CS"/>
</dbReference>
<keyword evidence="9 13" id="KW-0411">Iron-sulfur</keyword>
<dbReference type="Gene3D" id="3.40.50.740">
    <property type="match status" value="2"/>
</dbReference>
<accession>Q9RU93</accession>
<sequence length="730" mass="77931">MKVTVDGVPLDLPAGTSGIDAVFAAGRDVPYFCAHSYLSPVGACRMCLVESGSPRKGKDGNFELDEQGEVKIFWFPKPMAACTMQATEGMHIKTAATSEVVAKSQAGMMEFTLLNHPLDCPTCDKGGACELQDRAFEYGYGASRFGFDRRHADKHYPLSDFVILDQERCIHCKRCVRYFEEVPGQEVLDFIERGGHTFIDTQEGGLPTGFSGNITDICPVGALLDNVARFRGRNWEYDHTPTTCTLCPVGCAITVDARNGRLERIVGRENRDVNEIWLCDAGRFGHTFASEGRLTRPLIRENGRLREADWDEAIAAMRRGLSGIHPSQLGLFIAADSTLEEGMALERFAAQLGAGNVDHWPRHPVQLTAPAATLTDVAQADALVVIGADLGEEAPVLELRILEALRGGILPTEFDHGTAIADLRLVERPARKPEKLAVIGRESSIWRHAGIQAASNGHNAVARLLRPDTDELRAALKLLEEAEKPVVILGADVLGADVLGSGTDGLAAQVSELANRTGAKVLAVAAAANSTGLAALNLLPRSGAAGYAGLTDAPAAFLSRLDPVGQGLLSLPRGFTVVHDTHLTETAQQADVVLPAVTNYEKRGTTVNLEGRFLALEQAALSAGEGADLIRTLTALAEALGVRPQVRGLKSAQAALQERLGLRVDTLPPQGALNLNVNRAAAPVGVPYTPQLWKPRMRPAPQASEQPDLGRGQASWAAPLSAAAPTGGDD</sequence>
<dbReference type="GO" id="GO:0042773">
    <property type="term" value="P:ATP synthesis coupled electron transport"/>
    <property type="evidence" value="ECO:0007669"/>
    <property type="project" value="InterPro"/>
</dbReference>
<keyword evidence="4 13" id="KW-0004">4Fe-4S</keyword>
<dbReference type="GO" id="GO:0016651">
    <property type="term" value="F:oxidoreductase activity, acting on NAD(P)H"/>
    <property type="evidence" value="ECO:0007669"/>
    <property type="project" value="InterPro"/>
</dbReference>
<dbReference type="PROSITE" id="PS00643">
    <property type="entry name" value="COMPLEX1_75K_3"/>
    <property type="match status" value="1"/>
</dbReference>
<dbReference type="SUPFAM" id="SSF54292">
    <property type="entry name" value="2Fe-2S ferredoxin-like"/>
    <property type="match status" value="1"/>
</dbReference>
<dbReference type="GO" id="GO:0051539">
    <property type="term" value="F:4 iron, 4 sulfur cluster binding"/>
    <property type="evidence" value="ECO:0007669"/>
    <property type="project" value="UniProtKB-KW"/>
</dbReference>
<dbReference type="Pfam" id="PF10588">
    <property type="entry name" value="NADH-G_4Fe-4S_3"/>
    <property type="match status" value="1"/>
</dbReference>
<dbReference type="Pfam" id="PF04879">
    <property type="entry name" value="Molybdop_Fe4S4"/>
    <property type="match status" value="1"/>
</dbReference>
<dbReference type="SUPFAM" id="SSF53706">
    <property type="entry name" value="Formate dehydrogenase/DMSO reductase, domains 1-3"/>
    <property type="match status" value="1"/>
</dbReference>
<name>Q9RU93_DEIRA</name>
<keyword evidence="8 13" id="KW-0408">Iron</keyword>
<evidence type="ECO:0000259" key="16">
    <source>
        <dbReference type="PROSITE" id="PS51839"/>
    </source>
</evidence>
<dbReference type="EMBL" id="AE000513">
    <property type="protein sequence ID" value="AAF11066.1"/>
    <property type="molecule type" value="Genomic_DNA"/>
</dbReference>
<dbReference type="Pfam" id="PF22117">
    <property type="entry name" value="Fer4_Nqo3"/>
    <property type="match status" value="1"/>
</dbReference>
<comment type="catalytic activity">
    <reaction evidence="12 13">
        <text>a quinone + NADH + 5 H(+)(in) = a quinol + NAD(+) + 4 H(+)(out)</text>
        <dbReference type="Rhea" id="RHEA:57888"/>
        <dbReference type="ChEBI" id="CHEBI:15378"/>
        <dbReference type="ChEBI" id="CHEBI:24646"/>
        <dbReference type="ChEBI" id="CHEBI:57540"/>
        <dbReference type="ChEBI" id="CHEBI:57945"/>
        <dbReference type="ChEBI" id="CHEBI:132124"/>
    </reaction>
</comment>
<dbReference type="Gene3D" id="3.10.20.740">
    <property type="match status" value="1"/>
</dbReference>
<dbReference type="SMART" id="SM00926">
    <property type="entry name" value="Molybdop_Fe4S4"/>
    <property type="match status" value="1"/>
</dbReference>
<dbReference type="InterPro" id="IPR050123">
    <property type="entry name" value="Prok_molybdopt-oxidoreductase"/>
</dbReference>
<dbReference type="InterPro" id="IPR019574">
    <property type="entry name" value="NADH_UbQ_OxRdtase_Gsu_4Fe4S-bd"/>
</dbReference>
<dbReference type="EnsemblBacteria" id="AAF11066">
    <property type="protein sequence ID" value="AAF11066"/>
    <property type="gene ID" value="DR_1499"/>
</dbReference>
<dbReference type="GO" id="GO:0046872">
    <property type="term" value="F:metal ion binding"/>
    <property type="evidence" value="ECO:0007669"/>
    <property type="project" value="UniProtKB-UniRule"/>
</dbReference>
<dbReference type="STRING" id="243230.DR_1499"/>
<dbReference type="OrthoDB" id="9805142at2"/>
<dbReference type="GO" id="GO:0016020">
    <property type="term" value="C:membrane"/>
    <property type="evidence" value="ECO:0000318"/>
    <property type="project" value="GO_Central"/>
</dbReference>
<dbReference type="GO" id="GO:0008137">
    <property type="term" value="F:NADH dehydrogenase (ubiquinone) activity"/>
    <property type="evidence" value="ECO:0007669"/>
    <property type="project" value="UniProtKB-UniRule"/>
</dbReference>
<dbReference type="PANTHER" id="PTHR43105:SF13">
    <property type="entry name" value="NADH-UBIQUINONE OXIDOREDUCTASE 75 KDA SUBUNIT, MITOCHONDRIAL"/>
    <property type="match status" value="1"/>
</dbReference>
<feature type="compositionally biased region" description="Low complexity" evidence="14">
    <location>
        <begin position="714"/>
        <end position="730"/>
    </location>
</feature>
<evidence type="ECO:0000256" key="4">
    <source>
        <dbReference type="ARBA" id="ARBA00022485"/>
    </source>
</evidence>
<dbReference type="Gene3D" id="3.40.50.1220">
    <property type="entry name" value="TPP-binding domain"/>
    <property type="match status" value="1"/>
</dbReference>
<keyword evidence="11" id="KW-0472">Membrane</keyword>
<dbReference type="Pfam" id="PF13510">
    <property type="entry name" value="Fer2_4"/>
    <property type="match status" value="1"/>
</dbReference>
<comment type="cofactor">
    <cofactor evidence="1 13">
        <name>[4Fe-4S] cluster</name>
        <dbReference type="ChEBI" id="CHEBI:49883"/>
    </cofactor>
</comment>
<dbReference type="HOGENOM" id="CLU_000422_11_6_0"/>
<evidence type="ECO:0000256" key="13">
    <source>
        <dbReference type="RuleBase" id="RU003525"/>
    </source>
</evidence>
<keyword evidence="18" id="KW-1185">Reference proteome</keyword>
<dbReference type="PATRIC" id="fig|243230.17.peg.1702"/>
<evidence type="ECO:0000313" key="17">
    <source>
        <dbReference type="EMBL" id="AAF11066.1"/>
    </source>
</evidence>
<evidence type="ECO:0000259" key="15">
    <source>
        <dbReference type="PROSITE" id="PS51669"/>
    </source>
</evidence>
<dbReference type="PROSITE" id="PS00642">
    <property type="entry name" value="COMPLEX1_75K_2"/>
    <property type="match status" value="1"/>
</dbReference>
<dbReference type="eggNOG" id="COG1034">
    <property type="taxonomic scope" value="Bacteria"/>
</dbReference>
<dbReference type="CDD" id="cd02768">
    <property type="entry name" value="MopB_NADH-Q-OR-NuoG2"/>
    <property type="match status" value="1"/>
</dbReference>
<dbReference type="Gene3D" id="3.30.70.20">
    <property type="match status" value="1"/>
</dbReference>
<dbReference type="Pfam" id="PF00384">
    <property type="entry name" value="Molybdopterin"/>
    <property type="match status" value="1"/>
</dbReference>
<proteinExistence type="inferred from homology"/>
<evidence type="ECO:0000256" key="6">
    <source>
        <dbReference type="ARBA" id="ARBA00022723"/>
    </source>
</evidence>
<gene>
    <name evidence="17" type="ordered locus">DR_1499</name>
</gene>
<evidence type="ECO:0000256" key="9">
    <source>
        <dbReference type="ARBA" id="ARBA00023014"/>
    </source>
</evidence>
<dbReference type="SMART" id="SM00929">
    <property type="entry name" value="NADH-G_4Fe-4S_3"/>
    <property type="match status" value="1"/>
</dbReference>
<dbReference type="InterPro" id="IPR001041">
    <property type="entry name" value="2Fe-2S_ferredoxin-type"/>
</dbReference>
<evidence type="ECO:0000256" key="1">
    <source>
        <dbReference type="ARBA" id="ARBA00001966"/>
    </source>
</evidence>
<keyword evidence="5 13" id="KW-0001">2Fe-2S</keyword>
<keyword evidence="13" id="KW-0874">Quinone</keyword>
<dbReference type="EC" id="7.1.1.-" evidence="13"/>
<dbReference type="KEGG" id="dra:DR_1499"/>
<reference evidence="17 18" key="1">
    <citation type="journal article" date="1999" name="Science">
        <title>Genome sequence of the radioresistant bacterium Deinococcus radiodurans R1.</title>
        <authorList>
            <person name="White O."/>
            <person name="Eisen J.A."/>
            <person name="Heidelberg J.F."/>
            <person name="Hickey E.K."/>
            <person name="Peterson J.D."/>
            <person name="Dodson R.J."/>
            <person name="Haft D.H."/>
            <person name="Gwinn M.L."/>
            <person name="Nelson W.C."/>
            <person name="Richardson D.L."/>
            <person name="Moffat K.S."/>
            <person name="Qin H."/>
            <person name="Jiang L."/>
            <person name="Pamphile W."/>
            <person name="Crosby M."/>
            <person name="Shen M."/>
            <person name="Vamathevan J.J."/>
            <person name="Lam P."/>
            <person name="McDonald L."/>
            <person name="Utterback T."/>
            <person name="Zalewski C."/>
            <person name="Makarova K.S."/>
            <person name="Aravind L."/>
            <person name="Daly M.J."/>
            <person name="Minton K.W."/>
            <person name="Fleischmann R.D."/>
            <person name="Ketchum K.A."/>
            <person name="Nelson K.E."/>
            <person name="Salzberg S."/>
            <person name="Smith H.O."/>
            <person name="Venter J.C."/>
            <person name="Fraser C.M."/>
        </authorList>
    </citation>
    <scope>NUCLEOTIDE SEQUENCE [LARGE SCALE GENOMIC DNA]</scope>
    <source>
        <strain evidence="18">ATCC 13939 / DSM 20539 / JCM 16871 / LMG 4051 / NBRC 15346 / NCIMB 9279 / R1 / VKM B-1422</strain>
    </source>
</reference>
<dbReference type="GeneID" id="69517738"/>
<dbReference type="InterPro" id="IPR054351">
    <property type="entry name" value="NADH_UbQ_OxRdtase_ferredoxin"/>
</dbReference>
<evidence type="ECO:0000256" key="10">
    <source>
        <dbReference type="ARBA" id="ARBA00023027"/>
    </source>
</evidence>
<evidence type="ECO:0000256" key="7">
    <source>
        <dbReference type="ARBA" id="ARBA00022967"/>
    </source>
</evidence>
<dbReference type="InterPro" id="IPR010228">
    <property type="entry name" value="NADH_UbQ_OxRdtase_Gsu"/>
</dbReference>
<keyword evidence="10 13" id="KW-0520">NAD</keyword>
<evidence type="ECO:0000313" key="18">
    <source>
        <dbReference type="Proteomes" id="UP000002524"/>
    </source>
</evidence>
<evidence type="ECO:0000256" key="8">
    <source>
        <dbReference type="ARBA" id="ARBA00023004"/>
    </source>
</evidence>
<dbReference type="InterPro" id="IPR006656">
    <property type="entry name" value="Mopterin_OxRdtase"/>
</dbReference>
<protein>
    <recommendedName>
        <fullName evidence="13">NADH-quinone oxidoreductase</fullName>
        <ecNumber evidence="13">7.1.1.-</ecNumber>
    </recommendedName>
</protein>
<dbReference type="PIR" id="E75387">
    <property type="entry name" value="E75387"/>
</dbReference>
<dbReference type="GO" id="GO:0051537">
    <property type="term" value="F:2 iron, 2 sulfur cluster binding"/>
    <property type="evidence" value="ECO:0007669"/>
    <property type="project" value="UniProtKB-UniRule"/>
</dbReference>
<dbReference type="PROSITE" id="PS51669">
    <property type="entry name" value="4FE4S_MOW_BIS_MGD"/>
    <property type="match status" value="1"/>
</dbReference>
<keyword evidence="6 13" id="KW-0479">Metal-binding</keyword>
<comment type="cofactor">
    <cofactor evidence="13">
        <name>[2Fe-2S] cluster</name>
        <dbReference type="ChEBI" id="CHEBI:190135"/>
    </cofactor>
    <text evidence="13">Binds 1 [2Fe-2S] cluster per subunit.</text>
</comment>
<dbReference type="InParanoid" id="Q9RU93"/>
<evidence type="ECO:0000256" key="5">
    <source>
        <dbReference type="ARBA" id="ARBA00022714"/>
    </source>
</evidence>
<dbReference type="PANTHER" id="PTHR43105">
    <property type="entry name" value="RESPIRATORY NITRATE REDUCTASE"/>
    <property type="match status" value="1"/>
</dbReference>
<organism evidence="17 18">
    <name type="scientific">Deinococcus radiodurans (strain ATCC 13939 / DSM 20539 / JCM 16871 / CCUG 27074 / LMG 4051 / NBRC 15346 / NCIMB 9279 / VKM B-1422 / R1)</name>
    <dbReference type="NCBI Taxonomy" id="243230"/>
    <lineage>
        <taxon>Bacteria</taxon>
        <taxon>Thermotogati</taxon>
        <taxon>Deinococcota</taxon>
        <taxon>Deinococci</taxon>
        <taxon>Deinococcales</taxon>
        <taxon>Deinococcaceae</taxon>
        <taxon>Deinococcus</taxon>
    </lineage>
</organism>
<comment type="function">
    <text evidence="13">NDH-1 shuttles electrons from NADH, via FMN and iron-sulfur (Fe-S) centers, to quinones in the respiratory chain. Couples the redox reaction to proton translocation (for every two electrons transferred, four hydrogen ions are translocated across the cytoplasmic membrane), and thus conserves the redox energy in a proton gradient.</text>
</comment>
<comment type="similarity">
    <text evidence="3 13">Belongs to the complex I 75 kDa subunit family.</text>
</comment>
<dbReference type="RefSeq" id="WP_010888138.1">
    <property type="nucleotide sequence ID" value="NC_001263.1"/>
</dbReference>
<dbReference type="Gene3D" id="3.40.228.10">
    <property type="entry name" value="Dimethylsulfoxide Reductase, domain 2"/>
    <property type="match status" value="1"/>
</dbReference>
<dbReference type="PROSITE" id="PS51839">
    <property type="entry name" value="4FE4S_HC3"/>
    <property type="match status" value="1"/>
</dbReference>
<dbReference type="GO" id="GO:0048038">
    <property type="term" value="F:quinone binding"/>
    <property type="evidence" value="ECO:0007669"/>
    <property type="project" value="UniProtKB-UniRule"/>
</dbReference>
<dbReference type="NCBIfam" id="TIGR01973">
    <property type="entry name" value="NuoG"/>
    <property type="match status" value="1"/>
</dbReference>
<dbReference type="AlphaFoldDB" id="Q9RU93"/>
<evidence type="ECO:0000256" key="12">
    <source>
        <dbReference type="ARBA" id="ARBA00047712"/>
    </source>
</evidence>
<feature type="domain" description="4Fe-4S Mo/W bis-MGD-type" evidence="15">
    <location>
        <begin position="237"/>
        <end position="293"/>
    </location>
</feature>
<dbReference type="InterPro" id="IPR036010">
    <property type="entry name" value="2Fe-2S_ferredoxin-like_sf"/>
</dbReference>
<evidence type="ECO:0000256" key="3">
    <source>
        <dbReference type="ARBA" id="ARBA00005404"/>
    </source>
</evidence>
<dbReference type="CDD" id="cd00207">
    <property type="entry name" value="fer2"/>
    <property type="match status" value="1"/>
</dbReference>
<evidence type="ECO:0000256" key="2">
    <source>
        <dbReference type="ARBA" id="ARBA00004370"/>
    </source>
</evidence>
<dbReference type="FunFam" id="3.10.20.740:FF:000004">
    <property type="entry name" value="NADH-quinone oxidoreductase"/>
    <property type="match status" value="1"/>
</dbReference>
<evidence type="ECO:0000256" key="14">
    <source>
        <dbReference type="SAM" id="MobiDB-lite"/>
    </source>
</evidence>
<dbReference type="Proteomes" id="UP000002524">
    <property type="component" value="Chromosome 1"/>
</dbReference>
<feature type="domain" description="4Fe-4S His(Cys)3-ligated-type" evidence="16">
    <location>
        <begin position="100"/>
        <end position="139"/>
    </location>
</feature>
<dbReference type="Gene3D" id="2.20.25.90">
    <property type="entry name" value="ADC-like domains"/>
    <property type="match status" value="1"/>
</dbReference>
<keyword evidence="7 13" id="KW-1278">Translocase</keyword>
<comment type="subcellular location">
    <subcellularLocation>
        <location evidence="2">Membrane</location>
    </subcellularLocation>
</comment>
<dbReference type="InterPro" id="IPR006963">
    <property type="entry name" value="Mopterin_OxRdtase_4Fe-4S_dom"/>
</dbReference>
<dbReference type="PaxDb" id="243230-DR_1499"/>
<feature type="region of interest" description="Disordered" evidence="14">
    <location>
        <begin position="693"/>
        <end position="730"/>
    </location>
</feature>